<evidence type="ECO:0000313" key="1">
    <source>
        <dbReference type="EMBL" id="CAG8532562.1"/>
    </source>
</evidence>
<dbReference type="Proteomes" id="UP000789396">
    <property type="component" value="Unassembled WGS sequence"/>
</dbReference>
<dbReference type="AlphaFoldDB" id="A0A9N9AHB1"/>
<name>A0A9N9AHB1_9GLOM</name>
<reference evidence="1" key="1">
    <citation type="submission" date="2021-06" db="EMBL/GenBank/DDBJ databases">
        <authorList>
            <person name="Kallberg Y."/>
            <person name="Tangrot J."/>
            <person name="Rosling A."/>
        </authorList>
    </citation>
    <scope>NUCLEOTIDE SEQUENCE</scope>
    <source>
        <strain evidence="1">IN212</strain>
    </source>
</reference>
<sequence length="49" mass="5778">MIQWLRLDIGRPRSDDFDWILDVQDPITIPRRSNDPNGNFVQCASLYKT</sequence>
<comment type="caution">
    <text evidence="1">The sequence shown here is derived from an EMBL/GenBank/DDBJ whole genome shotgun (WGS) entry which is preliminary data.</text>
</comment>
<evidence type="ECO:0000313" key="2">
    <source>
        <dbReference type="Proteomes" id="UP000789396"/>
    </source>
</evidence>
<organism evidence="1 2">
    <name type="scientific">Racocetra fulgida</name>
    <dbReference type="NCBI Taxonomy" id="60492"/>
    <lineage>
        <taxon>Eukaryota</taxon>
        <taxon>Fungi</taxon>
        <taxon>Fungi incertae sedis</taxon>
        <taxon>Mucoromycota</taxon>
        <taxon>Glomeromycotina</taxon>
        <taxon>Glomeromycetes</taxon>
        <taxon>Diversisporales</taxon>
        <taxon>Gigasporaceae</taxon>
        <taxon>Racocetra</taxon>
    </lineage>
</organism>
<proteinExistence type="predicted"/>
<gene>
    <name evidence="1" type="ORF">RFULGI_LOCUS3858</name>
</gene>
<feature type="non-terminal residue" evidence="1">
    <location>
        <position position="49"/>
    </location>
</feature>
<dbReference type="OrthoDB" id="10430396at2759"/>
<accession>A0A9N9AHB1</accession>
<keyword evidence="2" id="KW-1185">Reference proteome</keyword>
<dbReference type="EMBL" id="CAJVPZ010003583">
    <property type="protein sequence ID" value="CAG8532562.1"/>
    <property type="molecule type" value="Genomic_DNA"/>
</dbReference>
<protein>
    <submittedName>
        <fullName evidence="1">1345_t:CDS:1</fullName>
    </submittedName>
</protein>